<dbReference type="InterPro" id="IPR036631">
    <property type="entry name" value="MGMT_N_sf"/>
</dbReference>
<evidence type="ECO:0000256" key="6">
    <source>
        <dbReference type="ARBA" id="ARBA00022763"/>
    </source>
</evidence>
<dbReference type="Proteomes" id="UP000245870">
    <property type="component" value="Unassembled WGS sequence"/>
</dbReference>
<dbReference type="GO" id="GO:0032259">
    <property type="term" value="P:methylation"/>
    <property type="evidence" value="ECO:0007669"/>
    <property type="project" value="UniProtKB-KW"/>
</dbReference>
<dbReference type="FunFam" id="1.10.10.10:FF:000214">
    <property type="entry name" value="Methylated-DNA--protein-cysteine methyltransferase"/>
    <property type="match status" value="1"/>
</dbReference>
<dbReference type="InterPro" id="IPR008332">
    <property type="entry name" value="MethylG_MeTrfase_N"/>
</dbReference>
<dbReference type="EMBL" id="QENY01000014">
    <property type="protein sequence ID" value="PVX52699.1"/>
    <property type="molecule type" value="Genomic_DNA"/>
</dbReference>
<dbReference type="NCBIfam" id="TIGR00589">
    <property type="entry name" value="ogt"/>
    <property type="match status" value="1"/>
</dbReference>
<dbReference type="PANTHER" id="PTHR10815:SF13">
    <property type="entry name" value="METHYLATED-DNA--PROTEIN-CYSTEINE METHYLTRANSFERASE"/>
    <property type="match status" value="1"/>
</dbReference>
<evidence type="ECO:0000256" key="1">
    <source>
        <dbReference type="ARBA" id="ARBA00001286"/>
    </source>
</evidence>
<organism evidence="11 12">
    <name type="scientific">Hallella colorans</name>
    <dbReference type="NCBI Taxonomy" id="1703337"/>
    <lineage>
        <taxon>Bacteria</taxon>
        <taxon>Pseudomonadati</taxon>
        <taxon>Bacteroidota</taxon>
        <taxon>Bacteroidia</taxon>
        <taxon>Bacteroidales</taxon>
        <taxon>Prevotellaceae</taxon>
        <taxon>Hallella</taxon>
    </lineage>
</organism>
<keyword evidence="4 11" id="KW-0489">Methyltransferase</keyword>
<evidence type="ECO:0000259" key="9">
    <source>
        <dbReference type="Pfam" id="PF01035"/>
    </source>
</evidence>
<reference evidence="11 12" key="1">
    <citation type="submission" date="2018-05" db="EMBL/GenBank/DDBJ databases">
        <title>Genomic Encyclopedia of Type Strains, Phase IV (KMG-IV): sequencing the most valuable type-strain genomes for metagenomic binning, comparative biology and taxonomic classification.</title>
        <authorList>
            <person name="Goeker M."/>
        </authorList>
    </citation>
    <scope>NUCLEOTIDE SEQUENCE [LARGE SCALE GENOMIC DNA]</scope>
    <source>
        <strain evidence="11 12">DSM 100333</strain>
    </source>
</reference>
<evidence type="ECO:0000256" key="7">
    <source>
        <dbReference type="ARBA" id="ARBA00023204"/>
    </source>
</evidence>
<dbReference type="InterPro" id="IPR001497">
    <property type="entry name" value="MethylDNA_cys_MeTrfase_AS"/>
</dbReference>
<keyword evidence="6" id="KW-0227">DNA damage</keyword>
<sequence length="206" mass="22827">MGTITYGFCDTPFGEIIVAATKKGICDLQFLEYNKLETIHDLGQRWGVYTPITLDNEMAEMVASVVFGGKRRKITVDLRGTDFQIAVWKAVRAIPFGQTATYQDMARAAGNEKAARAAATAVAQNPVSLLIPCHRVVRSDGDTGDYRWGRDLKRKLLKWEAETVTAQPKNGMATNLNQLIDIHCSNVPLVEELSQDMFKGDLDGLF</sequence>
<dbReference type="GO" id="GO:0003908">
    <property type="term" value="F:methylated-DNA-[protein]-cysteine S-methyltransferase activity"/>
    <property type="evidence" value="ECO:0007669"/>
    <property type="project" value="UniProtKB-EC"/>
</dbReference>
<evidence type="ECO:0000256" key="8">
    <source>
        <dbReference type="ARBA" id="ARBA00049348"/>
    </source>
</evidence>
<evidence type="ECO:0000259" key="10">
    <source>
        <dbReference type="Pfam" id="PF02870"/>
    </source>
</evidence>
<dbReference type="Pfam" id="PF02870">
    <property type="entry name" value="Methyltransf_1N"/>
    <property type="match status" value="1"/>
</dbReference>
<evidence type="ECO:0000256" key="3">
    <source>
        <dbReference type="ARBA" id="ARBA00011918"/>
    </source>
</evidence>
<dbReference type="EC" id="2.1.1.63" evidence="3"/>
<dbReference type="SUPFAM" id="SSF53155">
    <property type="entry name" value="Methylated DNA-protein cysteine methyltransferase domain"/>
    <property type="match status" value="1"/>
</dbReference>
<protein>
    <recommendedName>
        <fullName evidence="3">methylated-DNA--[protein]-cysteine S-methyltransferase</fullName>
        <ecNumber evidence="3">2.1.1.63</ecNumber>
    </recommendedName>
</protein>
<dbReference type="CDD" id="cd06445">
    <property type="entry name" value="ATase"/>
    <property type="match status" value="1"/>
</dbReference>
<keyword evidence="5 11" id="KW-0808">Transferase</keyword>
<proteinExistence type="inferred from homology"/>
<feature type="domain" description="Methylated-DNA-[protein]-cysteine S-methyltransferase DNA binding" evidence="9">
    <location>
        <begin position="82"/>
        <end position="161"/>
    </location>
</feature>
<dbReference type="GO" id="GO:0006281">
    <property type="term" value="P:DNA repair"/>
    <property type="evidence" value="ECO:0007669"/>
    <property type="project" value="UniProtKB-KW"/>
</dbReference>
<comment type="caution">
    <text evidence="11">The sequence shown here is derived from an EMBL/GenBank/DDBJ whole genome shotgun (WGS) entry which is preliminary data.</text>
</comment>
<evidence type="ECO:0000256" key="5">
    <source>
        <dbReference type="ARBA" id="ARBA00022679"/>
    </source>
</evidence>
<dbReference type="InterPro" id="IPR036217">
    <property type="entry name" value="MethylDNA_cys_MeTrfase_DNAb"/>
</dbReference>
<accession>A0A2U0U4X6</accession>
<dbReference type="Gene3D" id="1.10.10.10">
    <property type="entry name" value="Winged helix-like DNA-binding domain superfamily/Winged helix DNA-binding domain"/>
    <property type="match status" value="1"/>
</dbReference>
<dbReference type="SUPFAM" id="SSF46767">
    <property type="entry name" value="Methylated DNA-protein cysteine methyltransferase, C-terminal domain"/>
    <property type="match status" value="1"/>
</dbReference>
<dbReference type="PANTHER" id="PTHR10815">
    <property type="entry name" value="METHYLATED-DNA--PROTEIN-CYSTEINE METHYLTRANSFERASE"/>
    <property type="match status" value="1"/>
</dbReference>
<dbReference type="Gene3D" id="3.30.160.70">
    <property type="entry name" value="Methylated DNA-protein cysteine methyltransferase domain"/>
    <property type="match status" value="1"/>
</dbReference>
<comment type="catalytic activity">
    <reaction evidence="1">
        <text>a 4-O-methyl-thymidine in DNA + L-cysteinyl-[protein] = a thymidine in DNA + S-methyl-L-cysteinyl-[protein]</text>
        <dbReference type="Rhea" id="RHEA:53428"/>
        <dbReference type="Rhea" id="RHEA-COMP:10131"/>
        <dbReference type="Rhea" id="RHEA-COMP:10132"/>
        <dbReference type="Rhea" id="RHEA-COMP:13555"/>
        <dbReference type="Rhea" id="RHEA-COMP:13556"/>
        <dbReference type="ChEBI" id="CHEBI:29950"/>
        <dbReference type="ChEBI" id="CHEBI:82612"/>
        <dbReference type="ChEBI" id="CHEBI:137386"/>
        <dbReference type="ChEBI" id="CHEBI:137387"/>
        <dbReference type="EC" id="2.1.1.63"/>
    </reaction>
</comment>
<evidence type="ECO:0000313" key="11">
    <source>
        <dbReference type="EMBL" id="PVX52699.1"/>
    </source>
</evidence>
<comment type="similarity">
    <text evidence="2">Belongs to the MGMT family.</text>
</comment>
<evidence type="ECO:0000256" key="2">
    <source>
        <dbReference type="ARBA" id="ARBA00008711"/>
    </source>
</evidence>
<keyword evidence="12" id="KW-1185">Reference proteome</keyword>
<gene>
    <name evidence="11" type="ORF">C7379_11446</name>
</gene>
<dbReference type="Pfam" id="PF01035">
    <property type="entry name" value="DNA_binding_1"/>
    <property type="match status" value="1"/>
</dbReference>
<evidence type="ECO:0000256" key="4">
    <source>
        <dbReference type="ARBA" id="ARBA00022603"/>
    </source>
</evidence>
<keyword evidence="7" id="KW-0234">DNA repair</keyword>
<name>A0A2U0U4X6_9BACT</name>
<dbReference type="PROSITE" id="PS00374">
    <property type="entry name" value="MGMT"/>
    <property type="match status" value="1"/>
</dbReference>
<dbReference type="AlphaFoldDB" id="A0A2U0U4X6"/>
<dbReference type="RefSeq" id="WP_243406757.1">
    <property type="nucleotide sequence ID" value="NZ_QENY01000014.1"/>
</dbReference>
<dbReference type="InterPro" id="IPR036388">
    <property type="entry name" value="WH-like_DNA-bd_sf"/>
</dbReference>
<comment type="catalytic activity">
    <reaction evidence="8">
        <text>a 6-O-methyl-2'-deoxyguanosine in DNA + L-cysteinyl-[protein] = S-methyl-L-cysteinyl-[protein] + a 2'-deoxyguanosine in DNA</text>
        <dbReference type="Rhea" id="RHEA:24000"/>
        <dbReference type="Rhea" id="RHEA-COMP:10131"/>
        <dbReference type="Rhea" id="RHEA-COMP:10132"/>
        <dbReference type="Rhea" id="RHEA-COMP:11367"/>
        <dbReference type="Rhea" id="RHEA-COMP:11368"/>
        <dbReference type="ChEBI" id="CHEBI:29950"/>
        <dbReference type="ChEBI" id="CHEBI:82612"/>
        <dbReference type="ChEBI" id="CHEBI:85445"/>
        <dbReference type="ChEBI" id="CHEBI:85448"/>
        <dbReference type="EC" id="2.1.1.63"/>
    </reaction>
</comment>
<feature type="domain" description="Methylguanine DNA methyltransferase ribonuclease-like" evidence="10">
    <location>
        <begin position="4"/>
        <end position="33"/>
    </location>
</feature>
<dbReference type="InterPro" id="IPR014048">
    <property type="entry name" value="MethylDNA_cys_MeTrfase_DNA-bd"/>
</dbReference>
<evidence type="ECO:0000313" key="12">
    <source>
        <dbReference type="Proteomes" id="UP000245870"/>
    </source>
</evidence>